<feature type="transmembrane region" description="Helical" evidence="9">
    <location>
        <begin position="7"/>
        <end position="27"/>
    </location>
</feature>
<feature type="transmembrane region" description="Helical" evidence="9">
    <location>
        <begin position="109"/>
        <end position="129"/>
    </location>
</feature>
<evidence type="ECO:0000256" key="2">
    <source>
        <dbReference type="ARBA" id="ARBA00004651"/>
    </source>
</evidence>
<comment type="subcellular location">
    <subcellularLocation>
        <location evidence="2 9">Cell membrane</location>
        <topology evidence="2 9">Multi-pass membrane protein</topology>
    </subcellularLocation>
</comment>
<comment type="catalytic activity">
    <reaction evidence="1 9">
        <text>riboflavin(in) = riboflavin(out)</text>
        <dbReference type="Rhea" id="RHEA:35015"/>
        <dbReference type="ChEBI" id="CHEBI:57986"/>
    </reaction>
</comment>
<keyword evidence="7 9" id="KW-1133">Transmembrane helix</keyword>
<evidence type="ECO:0000313" key="10">
    <source>
        <dbReference type="EMBL" id="OXA65071.1"/>
    </source>
</evidence>
<reference evidence="10 11" key="1">
    <citation type="submission" date="2015-12" db="EMBL/GenBank/DDBJ databases">
        <title>The genome of Folsomia candida.</title>
        <authorList>
            <person name="Faddeeva A."/>
            <person name="Derks M.F."/>
            <person name="Anvar Y."/>
            <person name="Smit S."/>
            <person name="Van Straalen N."/>
            <person name="Roelofs D."/>
        </authorList>
    </citation>
    <scope>NUCLEOTIDE SEQUENCE [LARGE SCALE GENOMIC DNA]</scope>
    <source>
        <strain evidence="10 11">VU population</strain>
        <tissue evidence="10">Whole body</tissue>
    </source>
</reference>
<dbReference type="OrthoDB" id="9995836at2759"/>
<sequence length="452" mass="49330">MKKGQIIVNLACILFGVGTWLCVNGLWVELPLLVDRLPEGWKLPSYMAVIIQLANVGPIAYTILHSLFPAVVTEKRSIYAVMGLAVITLLLLVQFWMKTAIIGGVEHSVAFFGLVLILAAVDCSSRVMYLPFMAKFKPQYLTCFFIGEGLSGFVPSIFAVIQGTGGNRNCMVITNSTEMENKTAAAVHQPLFSIEVFMYLMTFVTVLSGIAFYLLNIDSIISKCLAHPTTEVKPILLNNHPRTQFYNSTGGEETTGEGALMSNVVNTDSYPVLVDPTTENLQIPKSESVSLMILLTMICILANGVFPSIQSYSCLPYGYVTYHWAVTLSAMANPSVCFLMLFLKKPIKAILIFASIGSFAVGSYILSTAIVSPLPSFVESIGGQVLLVTSWILLVGLFTYVKVSIATIMRINGKRGLFWTGVFTQVGSIIGALISFSVVNFTQIFQTYDPCA</sequence>
<dbReference type="GO" id="GO:0032217">
    <property type="term" value="F:riboflavin transmembrane transporter activity"/>
    <property type="evidence" value="ECO:0007669"/>
    <property type="project" value="UniProtKB-UniRule"/>
</dbReference>
<evidence type="ECO:0000256" key="6">
    <source>
        <dbReference type="ARBA" id="ARBA00022692"/>
    </source>
</evidence>
<dbReference type="AlphaFoldDB" id="A0A226F783"/>
<feature type="transmembrane region" description="Helical" evidence="9">
    <location>
        <begin position="141"/>
        <end position="161"/>
    </location>
</feature>
<feature type="transmembrane region" description="Helical" evidence="9">
    <location>
        <begin position="383"/>
        <end position="405"/>
    </location>
</feature>
<dbReference type="Proteomes" id="UP000198287">
    <property type="component" value="Unassembled WGS sequence"/>
</dbReference>
<dbReference type="GO" id="GO:0005886">
    <property type="term" value="C:plasma membrane"/>
    <property type="evidence" value="ECO:0007669"/>
    <property type="project" value="UniProtKB-SubCell"/>
</dbReference>
<feature type="transmembrane region" description="Helical" evidence="9">
    <location>
        <begin position="78"/>
        <end position="97"/>
    </location>
</feature>
<comment type="caution">
    <text evidence="10">The sequence shown here is derived from an EMBL/GenBank/DDBJ whole genome shotgun (WGS) entry which is preliminary data.</text>
</comment>
<keyword evidence="4 9" id="KW-0813">Transport</keyword>
<evidence type="ECO:0000313" key="11">
    <source>
        <dbReference type="Proteomes" id="UP000198287"/>
    </source>
</evidence>
<gene>
    <name evidence="10" type="ORF">Fcan01_02251</name>
</gene>
<keyword evidence="8 9" id="KW-0472">Membrane</keyword>
<evidence type="ECO:0000256" key="8">
    <source>
        <dbReference type="ARBA" id="ARBA00023136"/>
    </source>
</evidence>
<feature type="transmembrane region" description="Helical" evidence="9">
    <location>
        <begin position="321"/>
        <end position="343"/>
    </location>
</feature>
<keyword evidence="11" id="KW-1185">Reference proteome</keyword>
<dbReference type="InterPro" id="IPR009357">
    <property type="entry name" value="Riboflavin_transptr"/>
</dbReference>
<evidence type="ECO:0000256" key="4">
    <source>
        <dbReference type="ARBA" id="ARBA00022448"/>
    </source>
</evidence>
<evidence type="ECO:0000256" key="9">
    <source>
        <dbReference type="RuleBase" id="RU368035"/>
    </source>
</evidence>
<dbReference type="PANTHER" id="PTHR12929:SF10">
    <property type="entry name" value="RIBOFLAVIN TRANSPORTER"/>
    <property type="match status" value="1"/>
</dbReference>
<evidence type="ECO:0000256" key="1">
    <source>
        <dbReference type="ARBA" id="ARBA00000215"/>
    </source>
</evidence>
<feature type="transmembrane region" description="Helical" evidence="9">
    <location>
        <begin position="196"/>
        <end position="215"/>
    </location>
</feature>
<name>A0A226F783_FOLCA</name>
<proteinExistence type="inferred from homology"/>
<dbReference type="EMBL" id="LNIX01000001">
    <property type="protein sequence ID" value="OXA65071.1"/>
    <property type="molecule type" value="Genomic_DNA"/>
</dbReference>
<feature type="transmembrane region" description="Helical" evidence="9">
    <location>
        <begin position="417"/>
        <end position="439"/>
    </location>
</feature>
<dbReference type="Pfam" id="PF06237">
    <property type="entry name" value="SLC52_ribofla_tr"/>
    <property type="match status" value="1"/>
</dbReference>
<keyword evidence="6 9" id="KW-0812">Transmembrane</keyword>
<feature type="transmembrane region" description="Helical" evidence="9">
    <location>
        <begin position="289"/>
        <end position="309"/>
    </location>
</feature>
<accession>A0A226F783</accession>
<feature type="transmembrane region" description="Helical" evidence="9">
    <location>
        <begin position="350"/>
        <end position="371"/>
    </location>
</feature>
<evidence type="ECO:0000256" key="5">
    <source>
        <dbReference type="ARBA" id="ARBA00022475"/>
    </source>
</evidence>
<comment type="function">
    <text evidence="9">Plasma membrane transporter mediating the uptake by cells of the water soluble vitamin B2/riboflavin that plays a key role in biochemical oxidation-reduction reactions of the carbohydrate, lipid, and amino acid metabolism.</text>
</comment>
<evidence type="ECO:0000256" key="7">
    <source>
        <dbReference type="ARBA" id="ARBA00022989"/>
    </source>
</evidence>
<keyword evidence="5 9" id="KW-1003">Cell membrane</keyword>
<comment type="similarity">
    <text evidence="3 9">Belongs to the riboflavin transporter family.</text>
</comment>
<feature type="transmembrane region" description="Helical" evidence="9">
    <location>
        <begin position="47"/>
        <end position="71"/>
    </location>
</feature>
<organism evidence="10 11">
    <name type="scientific">Folsomia candida</name>
    <name type="common">Springtail</name>
    <dbReference type="NCBI Taxonomy" id="158441"/>
    <lineage>
        <taxon>Eukaryota</taxon>
        <taxon>Metazoa</taxon>
        <taxon>Ecdysozoa</taxon>
        <taxon>Arthropoda</taxon>
        <taxon>Hexapoda</taxon>
        <taxon>Collembola</taxon>
        <taxon>Entomobryomorpha</taxon>
        <taxon>Isotomoidea</taxon>
        <taxon>Isotomidae</taxon>
        <taxon>Proisotominae</taxon>
        <taxon>Folsomia</taxon>
    </lineage>
</organism>
<dbReference type="OMA" id="CTWIGTN"/>
<evidence type="ECO:0000256" key="3">
    <source>
        <dbReference type="ARBA" id="ARBA00006366"/>
    </source>
</evidence>
<protein>
    <recommendedName>
        <fullName evidence="9">Riboflavin transporter</fullName>
    </recommendedName>
</protein>
<dbReference type="PANTHER" id="PTHR12929">
    <property type="entry name" value="SOLUTE CARRIER FAMILY 52"/>
    <property type="match status" value="1"/>
</dbReference>